<dbReference type="InterPro" id="IPR013784">
    <property type="entry name" value="Carb-bd-like_fold"/>
</dbReference>
<dbReference type="InterPro" id="IPR013783">
    <property type="entry name" value="Ig-like_fold"/>
</dbReference>
<dbReference type="Gene3D" id="2.60.40.10">
    <property type="entry name" value="Immunoglobulins"/>
    <property type="match status" value="1"/>
</dbReference>
<name>A0A923HDW0_9FLAO</name>
<dbReference type="EMBL" id="JACNMF010000004">
    <property type="protein sequence ID" value="MBC3759371.1"/>
    <property type="molecule type" value="Genomic_DNA"/>
</dbReference>
<dbReference type="AlphaFoldDB" id="A0A923HDW0"/>
<dbReference type="GO" id="GO:0030246">
    <property type="term" value="F:carbohydrate binding"/>
    <property type="evidence" value="ECO:0007669"/>
    <property type="project" value="InterPro"/>
</dbReference>
<protein>
    <recommendedName>
        <fullName evidence="3">CBM20 domain-containing protein</fullName>
    </recommendedName>
</protein>
<evidence type="ECO:0008006" key="3">
    <source>
        <dbReference type="Google" id="ProtNLM"/>
    </source>
</evidence>
<sequence length="273" mass="31985">MIRAILSMIITFLFLDNISAQNTITFQVDVTHEESAKEVGIRGGFAPLSWNENLLMQDIDGNGVYKITIEFPDSLTGKTLEYKFLKDNIWERQDVNNRKLFLTGKKQILPANTWKIHSDAYLFNKMSRSYFGKFVFIFHSGKKQGKTPKEIVWEMIEYYSWRPSDWPSKPSDIMDRIKSGQEGHKGSFFEILVDKPNRVKFIMGRYWREWFDLYGAGLGIDEKGVIQGVSKEDLETYYSTWIEYYCNKNDKNWELSIEDDGESKWIVTITNPQ</sequence>
<reference evidence="1" key="1">
    <citation type="submission" date="2020-08" db="EMBL/GenBank/DDBJ databases">
        <title>Hyunsoonleella sp. strain SJ7 genome sequencing and assembly.</title>
        <authorList>
            <person name="Kim I."/>
        </authorList>
    </citation>
    <scope>NUCLEOTIDE SEQUENCE</scope>
    <source>
        <strain evidence="1">SJ7</strain>
    </source>
</reference>
<keyword evidence="2" id="KW-1185">Reference proteome</keyword>
<dbReference type="Proteomes" id="UP000656244">
    <property type="component" value="Unassembled WGS sequence"/>
</dbReference>
<proteinExistence type="predicted"/>
<accession>A0A923HDW0</accession>
<evidence type="ECO:0000313" key="2">
    <source>
        <dbReference type="Proteomes" id="UP000656244"/>
    </source>
</evidence>
<evidence type="ECO:0000313" key="1">
    <source>
        <dbReference type="EMBL" id="MBC3759371.1"/>
    </source>
</evidence>
<organism evidence="1 2">
    <name type="scientific">Hyunsoonleella aquatilis</name>
    <dbReference type="NCBI Taxonomy" id="2762758"/>
    <lineage>
        <taxon>Bacteria</taxon>
        <taxon>Pseudomonadati</taxon>
        <taxon>Bacteroidota</taxon>
        <taxon>Flavobacteriia</taxon>
        <taxon>Flavobacteriales</taxon>
        <taxon>Flavobacteriaceae</taxon>
    </lineage>
</organism>
<dbReference type="RefSeq" id="WP_186563115.1">
    <property type="nucleotide sequence ID" value="NZ_JACNMF010000004.1"/>
</dbReference>
<dbReference type="SUPFAM" id="SSF49452">
    <property type="entry name" value="Starch-binding domain-like"/>
    <property type="match status" value="1"/>
</dbReference>
<comment type="caution">
    <text evidence="1">The sequence shown here is derived from an EMBL/GenBank/DDBJ whole genome shotgun (WGS) entry which is preliminary data.</text>
</comment>
<gene>
    <name evidence="1" type="ORF">H7U19_13210</name>
</gene>